<dbReference type="RefSeq" id="XP_060439433.1">
    <property type="nucleotide sequence ID" value="XM_060591414.1"/>
</dbReference>
<keyword evidence="2" id="KW-1185">Reference proteome</keyword>
<organism evidence="1 2">
    <name type="scientific">Colletotrichum phormii</name>
    <dbReference type="NCBI Taxonomy" id="359342"/>
    <lineage>
        <taxon>Eukaryota</taxon>
        <taxon>Fungi</taxon>
        <taxon>Dikarya</taxon>
        <taxon>Ascomycota</taxon>
        <taxon>Pezizomycotina</taxon>
        <taxon>Sordariomycetes</taxon>
        <taxon>Hypocreomycetidae</taxon>
        <taxon>Glomerellales</taxon>
        <taxon>Glomerellaceae</taxon>
        <taxon>Colletotrichum</taxon>
        <taxon>Colletotrichum acutatum species complex</taxon>
    </lineage>
</organism>
<accession>A0AAI9ZF67</accession>
<name>A0AAI9ZF67_9PEZI</name>
<comment type="caution">
    <text evidence="1">The sequence shown here is derived from an EMBL/GenBank/DDBJ whole genome shotgun (WGS) entry which is preliminary data.</text>
</comment>
<dbReference type="AlphaFoldDB" id="A0AAI9ZF67"/>
<feature type="non-terminal residue" evidence="1">
    <location>
        <position position="154"/>
    </location>
</feature>
<dbReference type="Proteomes" id="UP001243989">
    <property type="component" value="Unassembled WGS sequence"/>
</dbReference>
<protein>
    <submittedName>
        <fullName evidence="1">Uncharacterized protein</fullName>
    </submittedName>
</protein>
<dbReference type="GeneID" id="85476276"/>
<dbReference type="EMBL" id="JAHMHQ010000029">
    <property type="protein sequence ID" value="KAK1623438.1"/>
    <property type="molecule type" value="Genomic_DNA"/>
</dbReference>
<reference evidence="1" key="1">
    <citation type="submission" date="2021-06" db="EMBL/GenBank/DDBJ databases">
        <title>Comparative genomics, transcriptomics and evolutionary studies reveal genomic signatures of adaptation to plant cell wall in hemibiotrophic fungi.</title>
        <authorList>
            <consortium name="DOE Joint Genome Institute"/>
            <person name="Baroncelli R."/>
            <person name="Diaz J.F."/>
            <person name="Benocci T."/>
            <person name="Peng M."/>
            <person name="Battaglia E."/>
            <person name="Haridas S."/>
            <person name="Andreopoulos W."/>
            <person name="Labutti K."/>
            <person name="Pangilinan J."/>
            <person name="Floch G.L."/>
            <person name="Makela M.R."/>
            <person name="Henrissat B."/>
            <person name="Grigoriev I.V."/>
            <person name="Crouch J.A."/>
            <person name="De Vries R.P."/>
            <person name="Sukno S.A."/>
            <person name="Thon M.R."/>
        </authorList>
    </citation>
    <scope>NUCLEOTIDE SEQUENCE</scope>
    <source>
        <strain evidence="1">CBS 102054</strain>
    </source>
</reference>
<gene>
    <name evidence="1" type="ORF">BDP81DRAFT_439568</name>
</gene>
<evidence type="ECO:0000313" key="1">
    <source>
        <dbReference type="EMBL" id="KAK1623438.1"/>
    </source>
</evidence>
<evidence type="ECO:0000313" key="2">
    <source>
        <dbReference type="Proteomes" id="UP001243989"/>
    </source>
</evidence>
<sequence length="154" mass="17489">MILITLMELKTHLDRIRSRPLCSGKLLQGSLLRFAMLPCRLKSCTWIHVESLGYEIRRRGVLLVDIVSSNNLGPPHGGQIFPRRFIVSRRPSRNLGVPRRHIAYSVRSLSSDGRVCREGAASIRKQWENRGNSAHVFGTEFGLGRTLSISYFEM</sequence>
<proteinExistence type="predicted"/>